<name>A0A4Q9LI39_9MICR</name>
<dbReference type="EMBL" id="PITI01000363">
    <property type="protein sequence ID" value="TBU06891.1"/>
    <property type="molecule type" value="Genomic_DNA"/>
</dbReference>
<protein>
    <submittedName>
        <fullName evidence="2">Uncharacterized protein</fullName>
    </submittedName>
</protein>
<accession>A0A4Q9LI39</accession>
<evidence type="ECO:0000313" key="2">
    <source>
        <dbReference type="EMBL" id="TBU06891.1"/>
    </source>
</evidence>
<dbReference type="VEuPathDB" id="MicrosporidiaDB:CWI36_0363p0030"/>
<comment type="caution">
    <text evidence="2">The sequence shown here is derived from an EMBL/GenBank/DDBJ whole genome shotgun (WGS) entry which is preliminary data.</text>
</comment>
<dbReference type="Proteomes" id="UP000291404">
    <property type="component" value="Unassembled WGS sequence"/>
</dbReference>
<keyword evidence="1" id="KW-0812">Transmembrane</keyword>
<evidence type="ECO:0000313" key="3">
    <source>
        <dbReference type="Proteomes" id="UP000291404"/>
    </source>
</evidence>
<organism evidence="2 3">
    <name type="scientific">Hamiltosporidium magnivora</name>
    <dbReference type="NCBI Taxonomy" id="148818"/>
    <lineage>
        <taxon>Eukaryota</taxon>
        <taxon>Fungi</taxon>
        <taxon>Fungi incertae sedis</taxon>
        <taxon>Microsporidia</taxon>
        <taxon>Dubosqiidae</taxon>
        <taxon>Hamiltosporidium</taxon>
    </lineage>
</organism>
<dbReference type="VEuPathDB" id="MicrosporidiaDB:CWI39_0668p0010"/>
<keyword evidence="1" id="KW-0472">Membrane</keyword>
<feature type="transmembrane region" description="Helical" evidence="1">
    <location>
        <begin position="119"/>
        <end position="136"/>
    </location>
</feature>
<feature type="transmembrane region" description="Helical" evidence="1">
    <location>
        <begin position="148"/>
        <end position="168"/>
    </location>
</feature>
<reference evidence="2 3" key="1">
    <citation type="submission" date="2017-12" db="EMBL/GenBank/DDBJ databases">
        <authorList>
            <person name="Pombert J.-F."/>
            <person name="Haag K.L."/>
            <person name="Ebert D."/>
        </authorList>
    </citation>
    <scope>NUCLEOTIDE SEQUENCE [LARGE SCALE GENOMIC DNA]</scope>
    <source>
        <strain evidence="2">BE-OM-2</strain>
    </source>
</reference>
<gene>
    <name evidence="2" type="ORF">CWI36_0363p0030</name>
</gene>
<keyword evidence="3" id="KW-1185">Reference proteome</keyword>
<feature type="transmembrane region" description="Helical" evidence="1">
    <location>
        <begin position="94"/>
        <end position="113"/>
    </location>
</feature>
<proteinExistence type="predicted"/>
<dbReference type="AlphaFoldDB" id="A0A4Q9LI39"/>
<sequence>MNRNSILNNVVTNESFMLETEDDEILTTDVNGSSRIAQSFTNSNIFVTNSSSNQQTVPPPSSMQTLDSDNNIQNLNHEPRHIHRHQDFVLKLEFKYIFTLFFENTFFLCLSVVSDFKNIFKTFFSLYYLIILYLFYKYMRGSKGYNCLLTCISIFLILINIFFAQIYLKFVLRN</sequence>
<evidence type="ECO:0000256" key="1">
    <source>
        <dbReference type="SAM" id="Phobius"/>
    </source>
</evidence>
<keyword evidence="1" id="KW-1133">Transmembrane helix</keyword>